<sequence length="407" mass="44597">MINLIPPLKIENTEIVIPGSKSVTNRALILAALTTRPVTLKYPLICDDTQALISSLVSLGINIERQQNEMIVLGSYLDVKDGEYDINANLSGTTIRFMTAFCCIVPGIKQLYGQGHLNKRPIKGLVDALMFLGAKIGYMDEEGYLPLKITSSSLQVRNLKIDGSVSSQFLSAIMLITPVIGNIKISVTGNTVSQSYINLTKRILDEWNFKKIESYAIEGDYSAASYFAAIAVLTKSKITLSNLKEDSTQGDREFFSIISQMGNKVSFGENKVTVVGKKLAPIDINMENCPDQAQTLAVLTAFAKGKTILTGVKSLRLKETERVIALQNELLKMGIKTESPDVDTLIIHGGDPKAATIETYGDHRMAMSFAVAGSKIDGMKIKNPEVVSKTFPNFWYKLNEIGIKISL</sequence>
<comment type="subunit">
    <text evidence="7">Monomer.</text>
</comment>
<comment type="subcellular location">
    <subcellularLocation>
        <location evidence="7">Cytoplasm</location>
    </subcellularLocation>
</comment>
<feature type="binding site" evidence="7">
    <location>
        <position position="389"/>
    </location>
    <ligand>
        <name>phosphoenolpyruvate</name>
        <dbReference type="ChEBI" id="CHEBI:58702"/>
    </ligand>
</feature>
<comment type="caution">
    <text evidence="7">Lacks conserved residue(s) required for the propagation of feature annotation.</text>
</comment>
<feature type="binding site" evidence="7">
    <location>
        <position position="167"/>
    </location>
    <ligand>
        <name>3-phosphoshikimate</name>
        <dbReference type="ChEBI" id="CHEBI:145989"/>
    </ligand>
</feature>
<dbReference type="PANTHER" id="PTHR21090:SF5">
    <property type="entry name" value="PENTAFUNCTIONAL AROM POLYPEPTIDE"/>
    <property type="match status" value="1"/>
</dbReference>
<dbReference type="Pfam" id="PF00275">
    <property type="entry name" value="EPSP_synthase"/>
    <property type="match status" value="1"/>
</dbReference>
<feature type="binding site" evidence="7">
    <location>
        <position position="364"/>
    </location>
    <ligand>
        <name>phosphoenolpyruvate</name>
        <dbReference type="ChEBI" id="CHEBI:58702"/>
    </ligand>
</feature>
<dbReference type="CDD" id="cd01556">
    <property type="entry name" value="EPSP_synthase"/>
    <property type="match status" value="1"/>
</dbReference>
<proteinExistence type="inferred from homology"/>
<dbReference type="PIRSF" id="PIRSF000505">
    <property type="entry name" value="EPSPS"/>
    <property type="match status" value="1"/>
</dbReference>
<organism evidence="9 10">
    <name type="scientific">Candidatus Roizmanbacteria bacterium CG11_big_fil_rev_8_21_14_0_20_36_8</name>
    <dbReference type="NCBI Taxonomy" id="1974856"/>
    <lineage>
        <taxon>Bacteria</taxon>
        <taxon>Candidatus Roizmaniibacteriota</taxon>
    </lineage>
</organism>
<dbReference type="AlphaFoldDB" id="A0A2M6IUD5"/>
<feature type="binding site" evidence="7">
    <location>
        <position position="21"/>
    </location>
    <ligand>
        <name>phosphoenolpyruvate</name>
        <dbReference type="ChEBI" id="CHEBI:58702"/>
    </ligand>
</feature>
<dbReference type="Gene3D" id="3.65.10.10">
    <property type="entry name" value="Enolpyruvate transferase domain"/>
    <property type="match status" value="2"/>
</dbReference>
<keyword evidence="5 7" id="KW-0057">Aromatic amino acid biosynthesis</keyword>
<evidence type="ECO:0000256" key="3">
    <source>
        <dbReference type="ARBA" id="ARBA00022605"/>
    </source>
</evidence>
<dbReference type="InterPro" id="IPR036968">
    <property type="entry name" value="Enolpyruvate_Tfrase_sf"/>
</dbReference>
<dbReference type="SUPFAM" id="SSF55205">
    <property type="entry name" value="EPT/RTPC-like"/>
    <property type="match status" value="1"/>
</dbReference>
<dbReference type="NCBIfam" id="TIGR01356">
    <property type="entry name" value="aroA"/>
    <property type="match status" value="1"/>
</dbReference>
<name>A0A2M6IUD5_9BACT</name>
<feature type="binding site" evidence="7">
    <location>
        <position position="26"/>
    </location>
    <ligand>
        <name>3-phosphoshikimate</name>
        <dbReference type="ChEBI" id="CHEBI:145989"/>
    </ligand>
</feature>
<dbReference type="InterPro" id="IPR006264">
    <property type="entry name" value="EPSP_synthase"/>
</dbReference>
<feature type="binding site" evidence="7">
    <location>
        <position position="120"/>
    </location>
    <ligand>
        <name>phosphoenolpyruvate</name>
        <dbReference type="ChEBI" id="CHEBI:58702"/>
    </ligand>
</feature>
<keyword evidence="7" id="KW-0963">Cytoplasm</keyword>
<dbReference type="UniPathway" id="UPA00053">
    <property type="reaction ID" value="UER00089"/>
</dbReference>
<feature type="domain" description="Enolpyruvate transferase" evidence="8">
    <location>
        <begin position="13"/>
        <end position="398"/>
    </location>
</feature>
<dbReference type="PROSITE" id="PS00885">
    <property type="entry name" value="EPSP_SYNTHASE_2"/>
    <property type="match status" value="1"/>
</dbReference>
<feature type="binding site" evidence="7">
    <location>
        <position position="21"/>
    </location>
    <ligand>
        <name>3-phosphoshikimate</name>
        <dbReference type="ChEBI" id="CHEBI:145989"/>
    </ligand>
</feature>
<comment type="caution">
    <text evidence="9">The sequence shown here is derived from an EMBL/GenBank/DDBJ whole genome shotgun (WGS) entry which is preliminary data.</text>
</comment>
<comment type="catalytic activity">
    <reaction evidence="6">
        <text>3-phosphoshikimate + phosphoenolpyruvate = 5-O-(1-carboxyvinyl)-3-phosphoshikimate + phosphate</text>
        <dbReference type="Rhea" id="RHEA:21256"/>
        <dbReference type="ChEBI" id="CHEBI:43474"/>
        <dbReference type="ChEBI" id="CHEBI:57701"/>
        <dbReference type="ChEBI" id="CHEBI:58702"/>
        <dbReference type="ChEBI" id="CHEBI:145989"/>
        <dbReference type="EC" id="2.5.1.19"/>
    </reaction>
    <physiologicalReaction direction="left-to-right" evidence="6">
        <dbReference type="Rhea" id="RHEA:21257"/>
    </physiologicalReaction>
</comment>
<comment type="function">
    <text evidence="7">Catalyzes the transfer of the enolpyruvyl moiety of phosphoenolpyruvate (PEP) to the 5-hydroxyl of shikimate-3-phosphate (S3P) to produce enolpyruvyl shikimate-3-phosphate and inorganic phosphate.</text>
</comment>
<evidence type="ECO:0000256" key="5">
    <source>
        <dbReference type="ARBA" id="ARBA00023141"/>
    </source>
</evidence>
<feature type="binding site" evidence="7">
    <location>
        <position position="168"/>
    </location>
    <ligand>
        <name>3-phosphoshikimate</name>
        <dbReference type="ChEBI" id="CHEBI:145989"/>
    </ligand>
</feature>
<feature type="binding site" evidence="7">
    <location>
        <position position="318"/>
    </location>
    <ligand>
        <name>3-phosphoshikimate</name>
        <dbReference type="ChEBI" id="CHEBI:145989"/>
    </ligand>
</feature>
<comment type="pathway">
    <text evidence="1 7">Metabolic intermediate biosynthesis; chorismate biosynthesis; chorismate from D-erythrose 4-phosphate and phosphoenolpyruvate: step 6/7.</text>
</comment>
<dbReference type="GO" id="GO:0009423">
    <property type="term" value="P:chorismate biosynthetic process"/>
    <property type="evidence" value="ECO:0007669"/>
    <property type="project" value="UniProtKB-UniRule"/>
</dbReference>
<dbReference type="GO" id="GO:0003866">
    <property type="term" value="F:3-phosphoshikimate 1-carboxyvinyltransferase activity"/>
    <property type="evidence" value="ECO:0007669"/>
    <property type="project" value="UniProtKB-UniRule"/>
</dbReference>
<feature type="binding site" evidence="7">
    <location>
        <position position="291"/>
    </location>
    <ligand>
        <name>3-phosphoshikimate</name>
        <dbReference type="ChEBI" id="CHEBI:145989"/>
    </ligand>
</feature>
<evidence type="ECO:0000313" key="10">
    <source>
        <dbReference type="Proteomes" id="UP000231056"/>
    </source>
</evidence>
<keyword evidence="4 7" id="KW-0808">Transferase</keyword>
<dbReference type="GO" id="GO:0005737">
    <property type="term" value="C:cytoplasm"/>
    <property type="evidence" value="ECO:0007669"/>
    <property type="project" value="UniProtKB-SubCell"/>
</dbReference>
<feature type="binding site" evidence="7">
    <location>
        <position position="166"/>
    </location>
    <ligand>
        <name>3-phosphoshikimate</name>
        <dbReference type="ChEBI" id="CHEBI:145989"/>
    </ligand>
</feature>
<feature type="binding site" evidence="7">
    <location>
        <position position="168"/>
    </location>
    <ligand>
        <name>phosphoenolpyruvate</name>
        <dbReference type="ChEBI" id="CHEBI:58702"/>
    </ligand>
</feature>
<dbReference type="InterPro" id="IPR013792">
    <property type="entry name" value="RNA3'P_cycl/enolpyr_Trfase_a/b"/>
</dbReference>
<dbReference type="Proteomes" id="UP000231056">
    <property type="component" value="Unassembled WGS sequence"/>
</dbReference>
<dbReference type="GO" id="GO:0008652">
    <property type="term" value="P:amino acid biosynthetic process"/>
    <property type="evidence" value="ECO:0007669"/>
    <property type="project" value="UniProtKB-KW"/>
</dbReference>
<feature type="binding site" evidence="7">
    <location>
        <position position="22"/>
    </location>
    <ligand>
        <name>3-phosphoshikimate</name>
        <dbReference type="ChEBI" id="CHEBI:145989"/>
    </ligand>
</feature>
<evidence type="ECO:0000313" key="9">
    <source>
        <dbReference type="EMBL" id="PIQ73470.1"/>
    </source>
</evidence>
<keyword evidence="3 7" id="KW-0028">Amino-acid biosynthesis</keyword>
<evidence type="ECO:0000256" key="1">
    <source>
        <dbReference type="ARBA" id="ARBA00004811"/>
    </source>
</evidence>
<evidence type="ECO:0000259" key="8">
    <source>
        <dbReference type="Pfam" id="PF00275"/>
    </source>
</evidence>
<feature type="binding site" evidence="7">
    <location>
        <position position="92"/>
    </location>
    <ligand>
        <name>phosphoenolpyruvate</name>
        <dbReference type="ChEBI" id="CHEBI:58702"/>
    </ligand>
</feature>
<dbReference type="PANTHER" id="PTHR21090">
    <property type="entry name" value="AROM/DEHYDROQUINATE SYNTHASE"/>
    <property type="match status" value="1"/>
</dbReference>
<dbReference type="PROSITE" id="PS00104">
    <property type="entry name" value="EPSP_SYNTHASE_1"/>
    <property type="match status" value="1"/>
</dbReference>
<protein>
    <recommendedName>
        <fullName evidence="7">3-phosphoshikimate 1-carboxyvinyltransferase</fullName>
        <ecNumber evidence="7">2.5.1.19</ecNumber>
    </recommendedName>
    <alternativeName>
        <fullName evidence="7">5-enolpyruvylshikimate-3-phosphate synthase</fullName>
        <shortName evidence="7">EPSP synthase</shortName>
        <shortName evidence="7">EPSPS</shortName>
    </alternativeName>
</protein>
<dbReference type="InterPro" id="IPR023193">
    <property type="entry name" value="EPSP_synthase_CS"/>
</dbReference>
<dbReference type="HAMAP" id="MF_00210">
    <property type="entry name" value="EPSP_synth"/>
    <property type="match status" value="1"/>
</dbReference>
<gene>
    <name evidence="7 9" type="primary">aroA</name>
    <name evidence="9" type="ORF">COV58_02370</name>
</gene>
<feature type="binding site" evidence="7">
    <location>
        <position position="193"/>
    </location>
    <ligand>
        <name>3-phosphoshikimate</name>
        <dbReference type="ChEBI" id="CHEBI:145989"/>
    </ligand>
</feature>
<dbReference type="EMBL" id="PCVM01000057">
    <property type="protein sequence ID" value="PIQ73470.1"/>
    <property type="molecule type" value="Genomic_DNA"/>
</dbReference>
<dbReference type="GO" id="GO:0009073">
    <property type="term" value="P:aromatic amino acid family biosynthetic process"/>
    <property type="evidence" value="ECO:0007669"/>
    <property type="project" value="UniProtKB-KW"/>
</dbReference>
<evidence type="ECO:0000256" key="6">
    <source>
        <dbReference type="ARBA" id="ARBA00044633"/>
    </source>
</evidence>
<feature type="binding site" evidence="7">
    <location>
        <position position="322"/>
    </location>
    <ligand>
        <name>phosphoenolpyruvate</name>
        <dbReference type="ChEBI" id="CHEBI:58702"/>
    </ligand>
</feature>
<evidence type="ECO:0000256" key="2">
    <source>
        <dbReference type="ARBA" id="ARBA00009948"/>
    </source>
</evidence>
<accession>A0A2M6IUD5</accession>
<comment type="similarity">
    <text evidence="2 7">Belongs to the EPSP synthase family.</text>
</comment>
<dbReference type="EC" id="2.5.1.19" evidence="7"/>
<evidence type="ECO:0000256" key="4">
    <source>
        <dbReference type="ARBA" id="ARBA00022679"/>
    </source>
</evidence>
<reference evidence="9 10" key="1">
    <citation type="submission" date="2017-09" db="EMBL/GenBank/DDBJ databases">
        <title>Depth-based differentiation of microbial function through sediment-hosted aquifers and enrichment of novel symbionts in the deep terrestrial subsurface.</title>
        <authorList>
            <person name="Probst A.J."/>
            <person name="Ladd B."/>
            <person name="Jarett J.K."/>
            <person name="Geller-Mcgrath D.E."/>
            <person name="Sieber C.M."/>
            <person name="Emerson J.B."/>
            <person name="Anantharaman K."/>
            <person name="Thomas B.C."/>
            <person name="Malmstrom R."/>
            <person name="Stieglmeier M."/>
            <person name="Klingl A."/>
            <person name="Woyke T."/>
            <person name="Ryan C.M."/>
            <person name="Banfield J.F."/>
        </authorList>
    </citation>
    <scope>NUCLEOTIDE SEQUENCE [LARGE SCALE GENOMIC DNA]</scope>
    <source>
        <strain evidence="9">CG11_big_fil_rev_8_21_14_0_20_36_8</strain>
    </source>
</reference>
<evidence type="ECO:0000256" key="7">
    <source>
        <dbReference type="HAMAP-Rule" id="MF_00210"/>
    </source>
</evidence>
<feature type="active site" description="Proton acceptor" evidence="7">
    <location>
        <position position="291"/>
    </location>
</feature>
<dbReference type="InterPro" id="IPR001986">
    <property type="entry name" value="Enolpyruvate_Tfrase_dom"/>
</dbReference>